<dbReference type="Pfam" id="PF06586">
    <property type="entry name" value="TraK_N"/>
    <property type="match status" value="1"/>
</dbReference>
<proteinExistence type="predicted"/>
<evidence type="ECO:0000313" key="2">
    <source>
        <dbReference type="EMBL" id="KDO03247.1"/>
    </source>
</evidence>
<dbReference type="EMBL" id="JFKF01000047">
    <property type="protein sequence ID" value="KDO03247.1"/>
    <property type="molecule type" value="Genomic_DNA"/>
</dbReference>
<dbReference type="AlphaFoldDB" id="A0A8E1C0C1"/>
<dbReference type="Proteomes" id="UP000027161">
    <property type="component" value="Unassembled WGS sequence"/>
</dbReference>
<sequence>MIRFKYKLHILVLFIGTLLSFNNSYAIGYMLHDDSVLELQIAKNSPTRITIEGDKINDIMIHPKEAAEIIVHDSGCIFVLPQQGKNKVYVSIVAESGVVQDLVLSFTKDKPSPIRLLKYNFKTAETPQFSKLPTHQNLPAYNVYKMNKGVKK</sequence>
<dbReference type="InterPro" id="IPR010563">
    <property type="entry name" value="TraK_N"/>
</dbReference>
<organism evidence="2 3">
    <name type="scientific">Rickettsia tamurae subsp. buchneri</name>
    <dbReference type="NCBI Taxonomy" id="1462938"/>
    <lineage>
        <taxon>Bacteria</taxon>
        <taxon>Pseudomonadati</taxon>
        <taxon>Pseudomonadota</taxon>
        <taxon>Alphaproteobacteria</taxon>
        <taxon>Rickettsiales</taxon>
        <taxon>Rickettsiaceae</taxon>
        <taxon>Rickettsieae</taxon>
        <taxon>Rickettsia</taxon>
        <taxon>spotted fever group</taxon>
    </lineage>
</organism>
<keyword evidence="3" id="KW-1185">Reference proteome</keyword>
<reference evidence="2 3" key="1">
    <citation type="submission" date="2014-02" db="EMBL/GenBank/DDBJ databases">
        <title>Draft genome sequence of Rickettsia buchneri sp. nov. ISO7T.</title>
        <authorList>
            <person name="Felsheim R.F."/>
            <person name="Kurtti T.J."/>
            <person name="Munderloh U.G."/>
        </authorList>
    </citation>
    <scope>NUCLEOTIDE SEQUENCE [LARGE SCALE GENOMIC DNA]</scope>
    <source>
        <strain evidence="2 3">ISO7</strain>
    </source>
</reference>
<gene>
    <name evidence="2" type="ORF">REISMN_02715</name>
</gene>
<comment type="caution">
    <text evidence="2">The sequence shown here is derived from an EMBL/GenBank/DDBJ whole genome shotgun (WGS) entry which is preliminary data.</text>
</comment>
<feature type="domain" description="TraK N-terminal" evidence="1">
    <location>
        <begin position="31"/>
        <end position="116"/>
    </location>
</feature>
<evidence type="ECO:0000259" key="1">
    <source>
        <dbReference type="Pfam" id="PF06586"/>
    </source>
</evidence>
<dbReference type="RefSeq" id="WP_050755360.1">
    <property type="nucleotide sequence ID" value="NZ_JFKF01000047.1"/>
</dbReference>
<protein>
    <recommendedName>
        <fullName evidence="1">TraK N-terminal domain-containing protein</fullName>
    </recommendedName>
</protein>
<name>A0A8E1C0C1_9RICK</name>
<evidence type="ECO:0000313" key="3">
    <source>
        <dbReference type="Proteomes" id="UP000027161"/>
    </source>
</evidence>
<accession>A0A8E1C0C1</accession>